<sequence length="205" mass="22377">MRTHDSPEKLGIQEAWWRLGSTRPLFQGLRSWRAVNPGRLLCDGGKDRPTDWEQARAAGKAGHASKYDIPIPTRGSAGHLVGRAAADCITLSRATRQAREGHNMGTGIAGPIQPWSHVRGRRWIMDGEKLRQRATIAGVTPSQVSVWGKSRSVRESMTFLIGNEPILEQSFPFVLCRIHAGQCSTLIVRPTSQVAQSCTTASGTG</sequence>
<dbReference type="Proteomes" id="UP001278766">
    <property type="component" value="Unassembled WGS sequence"/>
</dbReference>
<keyword evidence="2" id="KW-1185">Reference proteome</keyword>
<evidence type="ECO:0000313" key="2">
    <source>
        <dbReference type="Proteomes" id="UP001278766"/>
    </source>
</evidence>
<reference evidence="1" key="1">
    <citation type="journal article" date="2023" name="Mol. Phylogenet. Evol.">
        <title>Genome-scale phylogeny and comparative genomics of the fungal order Sordariales.</title>
        <authorList>
            <person name="Hensen N."/>
            <person name="Bonometti L."/>
            <person name="Westerberg I."/>
            <person name="Brannstrom I.O."/>
            <person name="Guillou S."/>
            <person name="Cros-Aarteil S."/>
            <person name="Calhoun S."/>
            <person name="Haridas S."/>
            <person name="Kuo A."/>
            <person name="Mondo S."/>
            <person name="Pangilinan J."/>
            <person name="Riley R."/>
            <person name="LaButti K."/>
            <person name="Andreopoulos B."/>
            <person name="Lipzen A."/>
            <person name="Chen C."/>
            <person name="Yan M."/>
            <person name="Daum C."/>
            <person name="Ng V."/>
            <person name="Clum A."/>
            <person name="Steindorff A."/>
            <person name="Ohm R.A."/>
            <person name="Martin F."/>
            <person name="Silar P."/>
            <person name="Natvig D.O."/>
            <person name="Lalanne C."/>
            <person name="Gautier V."/>
            <person name="Ament-Velasquez S.L."/>
            <person name="Kruys A."/>
            <person name="Hutchinson M.I."/>
            <person name="Powell A.J."/>
            <person name="Barry K."/>
            <person name="Miller A.N."/>
            <person name="Grigoriev I.V."/>
            <person name="Debuchy R."/>
            <person name="Gladieux P."/>
            <person name="Hiltunen Thoren M."/>
            <person name="Johannesson H."/>
        </authorList>
    </citation>
    <scope>NUCLEOTIDE SEQUENCE</scope>
    <source>
        <strain evidence="1">CBS 168.71</strain>
    </source>
</reference>
<dbReference type="AlphaFoldDB" id="A0AAE0HQ00"/>
<comment type="caution">
    <text evidence="1">The sequence shown here is derived from an EMBL/GenBank/DDBJ whole genome shotgun (WGS) entry which is preliminary data.</text>
</comment>
<protein>
    <submittedName>
        <fullName evidence="1">Uncharacterized protein</fullName>
    </submittedName>
</protein>
<organism evidence="1 2">
    <name type="scientific">Chaetomium fimeti</name>
    <dbReference type="NCBI Taxonomy" id="1854472"/>
    <lineage>
        <taxon>Eukaryota</taxon>
        <taxon>Fungi</taxon>
        <taxon>Dikarya</taxon>
        <taxon>Ascomycota</taxon>
        <taxon>Pezizomycotina</taxon>
        <taxon>Sordariomycetes</taxon>
        <taxon>Sordariomycetidae</taxon>
        <taxon>Sordariales</taxon>
        <taxon>Chaetomiaceae</taxon>
        <taxon>Chaetomium</taxon>
    </lineage>
</organism>
<dbReference type="RefSeq" id="XP_062664136.1">
    <property type="nucleotide sequence ID" value="XM_062799193.1"/>
</dbReference>
<dbReference type="EMBL" id="JAUEPN010000001">
    <property type="protein sequence ID" value="KAK3300622.1"/>
    <property type="molecule type" value="Genomic_DNA"/>
</dbReference>
<evidence type="ECO:0000313" key="1">
    <source>
        <dbReference type="EMBL" id="KAK3300622.1"/>
    </source>
</evidence>
<dbReference type="GeneID" id="87836141"/>
<name>A0AAE0HQ00_9PEZI</name>
<reference evidence="1" key="2">
    <citation type="submission" date="2023-06" db="EMBL/GenBank/DDBJ databases">
        <authorList>
            <consortium name="Lawrence Berkeley National Laboratory"/>
            <person name="Haridas S."/>
            <person name="Hensen N."/>
            <person name="Bonometti L."/>
            <person name="Westerberg I."/>
            <person name="Brannstrom I.O."/>
            <person name="Guillou S."/>
            <person name="Cros-Aarteil S."/>
            <person name="Calhoun S."/>
            <person name="Kuo A."/>
            <person name="Mondo S."/>
            <person name="Pangilinan J."/>
            <person name="Riley R."/>
            <person name="Labutti K."/>
            <person name="Andreopoulos B."/>
            <person name="Lipzen A."/>
            <person name="Chen C."/>
            <person name="Yanf M."/>
            <person name="Daum C."/>
            <person name="Ng V."/>
            <person name="Clum A."/>
            <person name="Steindorff A."/>
            <person name="Ohm R."/>
            <person name="Martin F."/>
            <person name="Silar P."/>
            <person name="Natvig D."/>
            <person name="Lalanne C."/>
            <person name="Gautier V."/>
            <person name="Ament-Velasquez S.L."/>
            <person name="Kruys A."/>
            <person name="Hutchinson M.I."/>
            <person name="Powell A.J."/>
            <person name="Barry K."/>
            <person name="Miller A.N."/>
            <person name="Grigoriev I.V."/>
            <person name="Debuchy R."/>
            <person name="Gladieux P."/>
            <person name="Thoren M.H."/>
            <person name="Johannesson H."/>
        </authorList>
    </citation>
    <scope>NUCLEOTIDE SEQUENCE</scope>
    <source>
        <strain evidence="1">CBS 168.71</strain>
    </source>
</reference>
<gene>
    <name evidence="1" type="ORF">B0H64DRAFT_19759</name>
</gene>
<proteinExistence type="predicted"/>
<accession>A0AAE0HQ00</accession>